<dbReference type="Pfam" id="PF13374">
    <property type="entry name" value="TPR_10"/>
    <property type="match status" value="1"/>
</dbReference>
<feature type="non-terminal residue" evidence="1">
    <location>
        <position position="760"/>
    </location>
</feature>
<evidence type="ECO:0000313" key="1">
    <source>
        <dbReference type="EMBL" id="EOD70374.1"/>
    </source>
</evidence>
<dbReference type="Gene3D" id="1.25.40.10">
    <property type="entry name" value="Tetratricopeptide repeat domain"/>
    <property type="match status" value="2"/>
</dbReference>
<dbReference type="InterPro" id="IPR053137">
    <property type="entry name" value="NLR-like"/>
</dbReference>
<accession>R1IIZ3</accession>
<evidence type="ECO:0008006" key="3">
    <source>
        <dbReference type="Google" id="ProtNLM"/>
    </source>
</evidence>
<dbReference type="RefSeq" id="WP_003055499.1">
    <property type="nucleotide sequence ID" value="NZ_AOUO01000015.1"/>
</dbReference>
<comment type="caution">
    <text evidence="1">The sequence shown here is derived from an EMBL/GenBank/DDBJ whole genome shotgun (WGS) entry which is preliminary data.</text>
</comment>
<dbReference type="eggNOG" id="COG0457">
    <property type="taxonomic scope" value="Bacteria"/>
</dbReference>
<dbReference type="InterPro" id="IPR011990">
    <property type="entry name" value="TPR-like_helical_dom_sf"/>
</dbReference>
<dbReference type="EMBL" id="AOUO01000015">
    <property type="protein sequence ID" value="EOD70374.1"/>
    <property type="molecule type" value="Genomic_DNA"/>
</dbReference>
<dbReference type="PANTHER" id="PTHR46082">
    <property type="entry name" value="ATP/GTP-BINDING PROTEIN-RELATED"/>
    <property type="match status" value="1"/>
</dbReference>
<dbReference type="PANTHER" id="PTHR46082:SF6">
    <property type="entry name" value="AAA+ ATPASE DOMAIN-CONTAINING PROTEIN-RELATED"/>
    <property type="match status" value="1"/>
</dbReference>
<name>R1IIZ3_9PSEU</name>
<gene>
    <name evidence="1" type="ORF">H480_01322</name>
</gene>
<dbReference type="Proteomes" id="UP000014139">
    <property type="component" value="Unassembled WGS sequence"/>
</dbReference>
<reference evidence="1 2" key="1">
    <citation type="submission" date="2013-02" db="EMBL/GenBank/DDBJ databases">
        <title>Draft genome sequence of Amycolatopsis vancoresmycina strain DSM 44592T.</title>
        <authorList>
            <person name="Kumar S."/>
            <person name="Kaur N."/>
            <person name="Kaur C."/>
            <person name="Raghava G.P.S."/>
            <person name="Mayilraj S."/>
        </authorList>
    </citation>
    <scope>NUCLEOTIDE SEQUENCE [LARGE SCALE GENOMIC DNA]</scope>
    <source>
        <strain evidence="1 2">DSM 44592</strain>
    </source>
</reference>
<dbReference type="AlphaFoldDB" id="R1IIZ3"/>
<protein>
    <recommendedName>
        <fullName evidence="3">Tetratricopeptide repeat protein</fullName>
    </recommendedName>
</protein>
<evidence type="ECO:0000313" key="2">
    <source>
        <dbReference type="Proteomes" id="UP000014139"/>
    </source>
</evidence>
<feature type="non-terminal residue" evidence="1">
    <location>
        <position position="1"/>
    </location>
</feature>
<dbReference type="SUPFAM" id="SSF48452">
    <property type="entry name" value="TPR-like"/>
    <property type="match status" value="1"/>
</dbReference>
<organism evidence="1 2">
    <name type="scientific">Amycolatopsis vancoresmycina DSM 44592</name>
    <dbReference type="NCBI Taxonomy" id="1292037"/>
    <lineage>
        <taxon>Bacteria</taxon>
        <taxon>Bacillati</taxon>
        <taxon>Actinomycetota</taxon>
        <taxon>Actinomycetes</taxon>
        <taxon>Pseudonocardiales</taxon>
        <taxon>Pseudonocardiaceae</taxon>
        <taxon>Amycolatopsis</taxon>
    </lineage>
</organism>
<sequence length="760" mass="84507">LGGLPLALRSAGSYLGRTARGAGLLRGPARIATFATYRQALGDIGTDLLDEGLSRPNETDRLERLHRVLISRTWEMNLDLLDSQGITQARPLMRLISCFAPAPLPAELLVQDGPGAPSVDDLERALEALVDLELLSVPRSQGTETDALATSCVVVGHRLVLEATRSRLLKSKPAEQRSTWRAAARLITKAAEPAPESSENWNWWRVVLPHVAALVAAVPDTDEDLLVEVLRAGVRAFAYISFSGTFDGASAYCELVLKRALVLPENHPVRLAARHRALLSGSASNDQAVREFTDILARQVEVLGPDAPDTLITDHQLAQALSETQGRLVGLRAMRRVAARRAELFGSADPYTLVSQSELVSILFALDRRDEAEELLRRVVDDCRRLLGESDHYTIIWTARLARALIRRGAADADLEQMFPGYDRRVTPLAARIEVAQVMGLLGRLPEAEREYREILGQLAAAGLQRTDRYRTTLRSLARNLIKQGNEAEALELHARVVESSGDTGIFGFAVRFDHAVLQQDTKRVEEAEHGFRALLENVAEVEAEERGWELEVRERLASMLTAQNREVAAERAARVVVEQSQEVLGSVHRRTLTALWDHARCLERLSRPRAALAAYRDCLRAESQVLPADNLNLLITRVKIIRLRFELDEIGIEAALAEFSALPWEDKSKRRETEHRALVVAGARKQRFGDPEAAVRCLEDLEARYREDGTADALRELLWDFTLLLDDLDRPAEALAKCRAYQDLLSALPERETNSELLA</sequence>
<dbReference type="OrthoDB" id="127785at2"/>
<keyword evidence="2" id="KW-1185">Reference proteome</keyword>
<proteinExistence type="predicted"/>